<reference evidence="1 2" key="1">
    <citation type="submission" date="2020-05" db="EMBL/GenBank/DDBJ databases">
        <authorList>
            <person name="Khan S.A."/>
            <person name="Jeon C.O."/>
            <person name="Chun B.H."/>
        </authorList>
    </citation>
    <scope>NUCLEOTIDE SEQUENCE [LARGE SCALE GENOMIC DNA]</scope>
    <source>
        <strain evidence="1 2">S1162</strain>
    </source>
</reference>
<protein>
    <submittedName>
        <fullName evidence="1">Uncharacterized protein</fullName>
    </submittedName>
</protein>
<evidence type="ECO:0000313" key="2">
    <source>
        <dbReference type="Proteomes" id="UP000566071"/>
    </source>
</evidence>
<evidence type="ECO:0000313" key="1">
    <source>
        <dbReference type="EMBL" id="NNU34737.1"/>
    </source>
</evidence>
<name>A0ABX1W3D8_9SPHI</name>
<dbReference type="RefSeq" id="WP_175270410.1">
    <property type="nucleotide sequence ID" value="NZ_JABFCR010000066.1"/>
</dbReference>
<dbReference type="Proteomes" id="UP000566071">
    <property type="component" value="Unassembled WGS sequence"/>
</dbReference>
<organism evidence="1 2">
    <name type="scientific">Mucilaginibacter humi</name>
    <dbReference type="NCBI Taxonomy" id="2732510"/>
    <lineage>
        <taxon>Bacteria</taxon>
        <taxon>Pseudomonadati</taxon>
        <taxon>Bacteroidota</taxon>
        <taxon>Sphingobacteriia</taxon>
        <taxon>Sphingobacteriales</taxon>
        <taxon>Sphingobacteriaceae</taxon>
        <taxon>Mucilaginibacter</taxon>
    </lineage>
</organism>
<proteinExistence type="predicted"/>
<dbReference type="EMBL" id="JABFCR010000066">
    <property type="protein sequence ID" value="NNU34737.1"/>
    <property type="molecule type" value="Genomic_DNA"/>
</dbReference>
<sequence length="93" mass="10591">MLELRITELKAQLFSYRDGDVLIAINAAKVLNPQRLLLFKLLQGFGFNETAVDDLISALDKHSGRVFESDSFTLIVDRDNLIITPKIKQNNRM</sequence>
<comment type="caution">
    <text evidence="1">The sequence shown here is derived from an EMBL/GenBank/DDBJ whole genome shotgun (WGS) entry which is preliminary data.</text>
</comment>
<accession>A0ABX1W3D8</accession>
<gene>
    <name evidence="1" type="ORF">HK413_12965</name>
</gene>
<keyword evidence="2" id="KW-1185">Reference proteome</keyword>